<dbReference type="Pfam" id="PF10826">
    <property type="entry name" value="DUF2551"/>
    <property type="match status" value="1"/>
</dbReference>
<organism evidence="1">
    <name type="scientific">Geoglobus ahangari</name>
    <dbReference type="NCBI Taxonomy" id="113653"/>
    <lineage>
        <taxon>Archaea</taxon>
        <taxon>Methanobacteriati</taxon>
        <taxon>Methanobacteriota</taxon>
        <taxon>Archaeoglobi</taxon>
        <taxon>Archaeoglobales</taxon>
        <taxon>Archaeoglobaceae</taxon>
        <taxon>Geoglobus</taxon>
    </lineage>
</organism>
<accession>A0A7C3YPH0</accession>
<evidence type="ECO:0000313" key="3">
    <source>
        <dbReference type="EMBL" id="HHF47734.1"/>
    </source>
</evidence>
<reference evidence="1" key="1">
    <citation type="journal article" date="2020" name="mSystems">
        <title>Genome- and Community-Level Interaction Insights into Carbon Utilization and Element Cycling Functions of Hydrothermarchaeota in Hydrothermal Sediment.</title>
        <authorList>
            <person name="Zhou Z."/>
            <person name="Liu Y."/>
            <person name="Xu W."/>
            <person name="Pan J."/>
            <person name="Luo Z.H."/>
            <person name="Li M."/>
        </authorList>
    </citation>
    <scope>NUCLEOTIDE SEQUENCE [LARGE SCALE GENOMIC DNA]</scope>
    <source>
        <strain evidence="3">SpSt-10</strain>
        <strain evidence="2">SpSt-62</strain>
        <strain evidence="1">SpSt-97</strain>
    </source>
</reference>
<protein>
    <submittedName>
        <fullName evidence="1">DUF2551 domain-containing protein</fullName>
    </submittedName>
</protein>
<dbReference type="EMBL" id="DRUC01000009">
    <property type="protein sequence ID" value="HHF47734.1"/>
    <property type="molecule type" value="Genomic_DNA"/>
</dbReference>
<sequence>MMEEIERRLRKYLERDRSGIRKCLIKILLEGEKFTTEDIHKKLKGRGYNINIKGVSAMVGLMSARLGILKVEMGEKNKYYMKKEYENLIKKLLEEYDKKTL</sequence>
<proteinExistence type="predicted"/>
<dbReference type="AlphaFoldDB" id="A0A7C3YPH0"/>
<evidence type="ECO:0000313" key="2">
    <source>
        <dbReference type="EMBL" id="HGU58858.1"/>
    </source>
</evidence>
<comment type="caution">
    <text evidence="1">The sequence shown here is derived from an EMBL/GenBank/DDBJ whole genome shotgun (WGS) entry which is preliminary data.</text>
</comment>
<dbReference type="EMBL" id="DTPI01000015">
    <property type="protein sequence ID" value="HGE65984.1"/>
    <property type="molecule type" value="Genomic_DNA"/>
</dbReference>
<dbReference type="InterPro" id="IPR020501">
    <property type="entry name" value="Uncharacterised_AF1218"/>
</dbReference>
<dbReference type="EMBL" id="DTAK01000009">
    <property type="protein sequence ID" value="HGU58858.1"/>
    <property type="molecule type" value="Genomic_DNA"/>
</dbReference>
<evidence type="ECO:0000313" key="1">
    <source>
        <dbReference type="EMBL" id="HGE65984.1"/>
    </source>
</evidence>
<gene>
    <name evidence="3" type="ORF">ENL48_00530</name>
    <name evidence="2" type="ORF">ENT89_01345</name>
    <name evidence="1" type="ORF">ENX77_02490</name>
</gene>
<name>A0A7C3YPH0_9EURY</name>